<dbReference type="EMBL" id="WIVU01000044">
    <property type="protein sequence ID" value="MQU07743.1"/>
    <property type="molecule type" value="Genomic_DNA"/>
</dbReference>
<dbReference type="RefSeq" id="WP_153374534.1">
    <property type="nucleotide sequence ID" value="NZ_WIVU01000044.1"/>
</dbReference>
<dbReference type="PROSITE" id="PS51257">
    <property type="entry name" value="PROKAR_LIPOPROTEIN"/>
    <property type="match status" value="1"/>
</dbReference>
<reference evidence="3 4" key="1">
    <citation type="submission" date="2019-10" db="EMBL/GenBank/DDBJ databases">
        <title>Evaluation of single-gene subtyping targets for Pseudomonas.</title>
        <authorList>
            <person name="Reichler S.J."/>
            <person name="Orsi R.H."/>
            <person name="Wiedmann M."/>
            <person name="Martin N.H."/>
            <person name="Murphy S.I."/>
        </authorList>
    </citation>
    <scope>NUCLEOTIDE SEQUENCE [LARGE SCALE GENOMIC DNA]</scope>
    <source>
        <strain evidence="3 4">FSL R10-1637</strain>
    </source>
</reference>
<evidence type="ECO:0000256" key="2">
    <source>
        <dbReference type="SAM" id="SignalP"/>
    </source>
</evidence>
<gene>
    <name evidence="3" type="ORF">GHO27_18865</name>
</gene>
<dbReference type="AlphaFoldDB" id="A0A6L5HWW0"/>
<comment type="caution">
    <text evidence="3">The sequence shown here is derived from an EMBL/GenBank/DDBJ whole genome shotgun (WGS) entry which is preliminary data.</text>
</comment>
<name>A0A6L5HWW0_9PSED</name>
<keyword evidence="1" id="KW-0175">Coiled coil</keyword>
<proteinExistence type="predicted"/>
<feature type="signal peptide" evidence="2">
    <location>
        <begin position="1"/>
        <end position="22"/>
    </location>
</feature>
<organism evidence="3 4">
    <name type="scientific">Pseudomonas helleri</name>
    <dbReference type="NCBI Taxonomy" id="1608996"/>
    <lineage>
        <taxon>Bacteria</taxon>
        <taxon>Pseudomonadati</taxon>
        <taxon>Pseudomonadota</taxon>
        <taxon>Gammaproteobacteria</taxon>
        <taxon>Pseudomonadales</taxon>
        <taxon>Pseudomonadaceae</taxon>
        <taxon>Pseudomonas</taxon>
    </lineage>
</organism>
<protein>
    <submittedName>
        <fullName evidence="3">Uncharacterized protein</fullName>
    </submittedName>
</protein>
<evidence type="ECO:0000313" key="4">
    <source>
        <dbReference type="Proteomes" id="UP000478064"/>
    </source>
</evidence>
<sequence length="359" mass="39830">MSIFNRKLLATAVLVGSMTLLAGCQEKIEAPSMSIMKASVQKVMKDMDPVEKVKFEEAFQTGLNYAYAKNHGGRTPEQNIGAILGQAMNGLSGKPVDTSADDNTERDILKMMDGKTASDVVGKKADWDKELVDLKAQWQKAQDELAVQRQKQIEENARVQKLEFARQRKLQLSQNIAQLEQNVPKLEAQISEAEILKKPFADAVADYAKVEIKNVSIKVDGPRKRFVEFDVVNGSQVQFDQIYFTDTVTAGSTPVYARNGGVDVPNGLTPGATYHISHDISVSGAFKYDPNDLTVNVKFRYGTDTGKKISVAENLDDAGWKHWTESNLVNAKNQLEQTKKRIDDYKKQLADMDQPAPTA</sequence>
<evidence type="ECO:0000313" key="3">
    <source>
        <dbReference type="EMBL" id="MQU07743.1"/>
    </source>
</evidence>
<feature type="chain" id="PRO_5027011963" evidence="2">
    <location>
        <begin position="23"/>
        <end position="359"/>
    </location>
</feature>
<accession>A0A6L5HWW0</accession>
<dbReference type="Proteomes" id="UP000478064">
    <property type="component" value="Unassembled WGS sequence"/>
</dbReference>
<evidence type="ECO:0000256" key="1">
    <source>
        <dbReference type="SAM" id="Coils"/>
    </source>
</evidence>
<keyword evidence="2" id="KW-0732">Signal</keyword>
<feature type="coiled-coil region" evidence="1">
    <location>
        <begin position="124"/>
        <end position="196"/>
    </location>
</feature>